<evidence type="ECO:0000313" key="2">
    <source>
        <dbReference type="Proteomes" id="UP000008367"/>
    </source>
</evidence>
<sequence>MFKVGLIEV</sequence>
<comment type="caution">
    <text evidence="1">The sequence shown here is derived from an EMBL/GenBank/DDBJ whole genome shotgun (WGS) entry which is preliminary data.</text>
</comment>
<dbReference type="Proteomes" id="UP000008367">
    <property type="component" value="Unassembled WGS sequence"/>
</dbReference>
<evidence type="ECO:0000313" key="1">
    <source>
        <dbReference type="EMBL" id="EKM26104.1"/>
    </source>
</evidence>
<dbReference type="EMBL" id="AJSR01002833">
    <property type="protein sequence ID" value="EKM26104.1"/>
    <property type="molecule type" value="Genomic_DNA"/>
</dbReference>
<feature type="non-terminal residue" evidence="1">
    <location>
        <position position="9"/>
    </location>
</feature>
<reference evidence="1 2" key="1">
    <citation type="submission" date="2012-10" db="EMBL/GenBank/DDBJ databases">
        <title>Genome sequence of Vibrio Cholerae HENC-02.</title>
        <authorList>
            <person name="Eppinger M."/>
            <person name="Hasan N.A."/>
            <person name="Sengamalay N."/>
            <person name="Hine E."/>
            <person name="Su Q."/>
            <person name="Daugherty S.C."/>
            <person name="Young S."/>
            <person name="Sadzewicz L."/>
            <person name="Tallon L."/>
            <person name="Cebula T.A."/>
            <person name="Ravel J."/>
            <person name="Colwell R.R."/>
        </authorList>
    </citation>
    <scope>NUCLEOTIDE SEQUENCE [LARGE SCALE GENOMIC DNA]</scope>
    <source>
        <strain evidence="1 2">HENC-02</strain>
    </source>
</reference>
<name>A0A454CMY7_VIBHA</name>
<accession>A0A454CMY7</accession>
<gene>
    <name evidence="1" type="ORF">VCHENC02_0271A</name>
</gene>
<proteinExistence type="predicted"/>
<organism evidence="1 2">
    <name type="scientific">Vibrio harveyi</name>
    <name type="common">Beneckea harveyi</name>
    <dbReference type="NCBI Taxonomy" id="669"/>
    <lineage>
        <taxon>Bacteria</taxon>
        <taxon>Pseudomonadati</taxon>
        <taxon>Pseudomonadota</taxon>
        <taxon>Gammaproteobacteria</taxon>
        <taxon>Vibrionales</taxon>
        <taxon>Vibrionaceae</taxon>
        <taxon>Vibrio</taxon>
    </lineage>
</organism>
<protein>
    <submittedName>
        <fullName evidence="1">Uncharacterized protein</fullName>
    </submittedName>
</protein>